<dbReference type="NCBIfam" id="NF000612">
    <property type="entry name" value="PRK00019.1"/>
    <property type="match status" value="1"/>
</dbReference>
<accession>A0ABP8AYP0</accession>
<dbReference type="PANTHER" id="PTHR33280:SF1">
    <property type="entry name" value="LARGE RIBOSOMAL SUBUNIT PROTEIN BL31C"/>
    <property type="match status" value="1"/>
</dbReference>
<dbReference type="InterPro" id="IPR027491">
    <property type="entry name" value="Ribosomal_bL31_A"/>
</dbReference>
<dbReference type="Proteomes" id="UP001501251">
    <property type="component" value="Unassembled WGS sequence"/>
</dbReference>
<evidence type="ECO:0000256" key="3">
    <source>
        <dbReference type="ARBA" id="ARBA00022884"/>
    </source>
</evidence>
<comment type="similarity">
    <text evidence="1 7">Belongs to the bacterial ribosomal protein bL31 family. Type A subfamily.</text>
</comment>
<sequence length="139" mass="14832">MSGPETQVTGAGECLVAWGGWRIWHTGSRTVAVPVPARAHPGVLSAQASQARDSGDPATAFWRGKGDMKPDIHPEYNATQVTCTCGNSFTTRSTAKNGVIHADVCSACHPFYTGKQKIMDTGGRVARFEKRFGKKPAGQ</sequence>
<keyword evidence="7" id="KW-0479">Metal-binding</keyword>
<evidence type="ECO:0000313" key="8">
    <source>
        <dbReference type="EMBL" id="GAA4193764.1"/>
    </source>
</evidence>
<evidence type="ECO:0000256" key="7">
    <source>
        <dbReference type="HAMAP-Rule" id="MF_00501"/>
    </source>
</evidence>
<dbReference type="SUPFAM" id="SSF143800">
    <property type="entry name" value="L28p-like"/>
    <property type="match status" value="1"/>
</dbReference>
<dbReference type="Gene3D" id="4.10.830.30">
    <property type="entry name" value="Ribosomal protein L31"/>
    <property type="match status" value="1"/>
</dbReference>
<dbReference type="EMBL" id="BAABAQ010000006">
    <property type="protein sequence ID" value="GAA4193764.1"/>
    <property type="molecule type" value="Genomic_DNA"/>
</dbReference>
<feature type="binding site" evidence="7">
    <location>
        <position position="85"/>
    </location>
    <ligand>
        <name>Zn(2+)</name>
        <dbReference type="ChEBI" id="CHEBI:29105"/>
    </ligand>
</feature>
<evidence type="ECO:0000256" key="6">
    <source>
        <dbReference type="ARBA" id="ARBA00035687"/>
    </source>
</evidence>
<dbReference type="PRINTS" id="PR01249">
    <property type="entry name" value="RIBOSOMALL31"/>
</dbReference>
<keyword evidence="3 7" id="KW-0694">RNA-binding</keyword>
<dbReference type="PROSITE" id="PS01143">
    <property type="entry name" value="RIBOSOMAL_L31"/>
    <property type="match status" value="1"/>
</dbReference>
<evidence type="ECO:0000256" key="4">
    <source>
        <dbReference type="ARBA" id="ARBA00022980"/>
    </source>
</evidence>
<dbReference type="PANTHER" id="PTHR33280">
    <property type="entry name" value="50S RIBOSOMAL PROTEIN L31, CHLOROPLASTIC"/>
    <property type="match status" value="1"/>
</dbReference>
<dbReference type="Pfam" id="PF01197">
    <property type="entry name" value="Ribosomal_L31"/>
    <property type="match status" value="1"/>
</dbReference>
<comment type="subunit">
    <text evidence="7">Part of the 50S ribosomal subunit.</text>
</comment>
<evidence type="ECO:0000313" key="9">
    <source>
        <dbReference type="Proteomes" id="UP001501251"/>
    </source>
</evidence>
<dbReference type="InterPro" id="IPR034704">
    <property type="entry name" value="Ribosomal_bL28/bL31-like_sf"/>
</dbReference>
<keyword evidence="7" id="KW-0862">Zinc</keyword>
<evidence type="ECO:0000256" key="1">
    <source>
        <dbReference type="ARBA" id="ARBA00009296"/>
    </source>
</evidence>
<keyword evidence="5 7" id="KW-0687">Ribonucleoprotein</keyword>
<comment type="caution">
    <text evidence="8">The sequence shown here is derived from an EMBL/GenBank/DDBJ whole genome shotgun (WGS) entry which is preliminary data.</text>
</comment>
<proteinExistence type="inferred from homology"/>
<evidence type="ECO:0000256" key="2">
    <source>
        <dbReference type="ARBA" id="ARBA00022730"/>
    </source>
</evidence>
<protein>
    <recommendedName>
        <fullName evidence="6 7">Large ribosomal subunit protein bL31</fullName>
    </recommendedName>
</protein>
<dbReference type="InterPro" id="IPR042105">
    <property type="entry name" value="Ribosomal_bL31_sf"/>
</dbReference>
<comment type="function">
    <text evidence="7">Binds the 23S rRNA.</text>
</comment>
<feature type="binding site" evidence="7">
    <location>
        <position position="83"/>
    </location>
    <ligand>
        <name>Zn(2+)</name>
        <dbReference type="ChEBI" id="CHEBI:29105"/>
    </ligand>
</feature>
<reference evidence="9" key="1">
    <citation type="journal article" date="2019" name="Int. J. Syst. Evol. Microbiol.">
        <title>The Global Catalogue of Microorganisms (GCM) 10K type strain sequencing project: providing services to taxonomists for standard genome sequencing and annotation.</title>
        <authorList>
            <consortium name="The Broad Institute Genomics Platform"/>
            <consortium name="The Broad Institute Genome Sequencing Center for Infectious Disease"/>
            <person name="Wu L."/>
            <person name="Ma J."/>
        </authorList>
    </citation>
    <scope>NUCLEOTIDE SEQUENCE [LARGE SCALE GENOMIC DNA]</scope>
    <source>
        <strain evidence="9">JCM 17388</strain>
    </source>
</reference>
<feature type="binding site" evidence="7">
    <location>
        <position position="105"/>
    </location>
    <ligand>
        <name>Zn(2+)</name>
        <dbReference type="ChEBI" id="CHEBI:29105"/>
    </ligand>
</feature>
<dbReference type="InterPro" id="IPR002150">
    <property type="entry name" value="Ribosomal_bL31"/>
</dbReference>
<dbReference type="HAMAP" id="MF_00501">
    <property type="entry name" value="Ribosomal_bL31_1"/>
    <property type="match status" value="1"/>
</dbReference>
<feature type="binding site" evidence="7">
    <location>
        <position position="108"/>
    </location>
    <ligand>
        <name>Zn(2+)</name>
        <dbReference type="ChEBI" id="CHEBI:29105"/>
    </ligand>
</feature>
<keyword evidence="4 7" id="KW-0689">Ribosomal protein</keyword>
<comment type="cofactor">
    <cofactor evidence="7">
        <name>Zn(2+)</name>
        <dbReference type="ChEBI" id="CHEBI:29105"/>
    </cofactor>
    <text evidence="7">Binds 1 zinc ion per subunit.</text>
</comment>
<organism evidence="8 9">
    <name type="scientific">Streptosporangium oxazolinicum</name>
    <dbReference type="NCBI Taxonomy" id="909287"/>
    <lineage>
        <taxon>Bacteria</taxon>
        <taxon>Bacillati</taxon>
        <taxon>Actinomycetota</taxon>
        <taxon>Actinomycetes</taxon>
        <taxon>Streptosporangiales</taxon>
        <taxon>Streptosporangiaceae</taxon>
        <taxon>Streptosporangium</taxon>
    </lineage>
</organism>
<gene>
    <name evidence="7" type="primary">rpmE</name>
    <name evidence="8" type="ORF">GCM10022252_37230</name>
</gene>
<keyword evidence="9" id="KW-1185">Reference proteome</keyword>
<name>A0ABP8AYP0_9ACTN</name>
<keyword evidence="2 7" id="KW-0699">rRNA-binding</keyword>
<dbReference type="NCBIfam" id="NF001809">
    <property type="entry name" value="PRK00528.1"/>
    <property type="match status" value="1"/>
</dbReference>
<dbReference type="NCBIfam" id="TIGR00105">
    <property type="entry name" value="L31"/>
    <property type="match status" value="1"/>
</dbReference>
<evidence type="ECO:0000256" key="5">
    <source>
        <dbReference type="ARBA" id="ARBA00023274"/>
    </source>
</evidence>